<reference evidence="2" key="1">
    <citation type="submission" date="2025-08" db="UniProtKB">
        <authorList>
            <consortium name="RefSeq"/>
        </authorList>
    </citation>
    <scope>IDENTIFICATION</scope>
</reference>
<evidence type="ECO:0000313" key="1">
    <source>
        <dbReference type="Proteomes" id="UP001515500"/>
    </source>
</evidence>
<keyword evidence="1" id="KW-1185">Reference proteome</keyword>
<name>A0AB40AXZ9_DIOCR</name>
<dbReference type="Proteomes" id="UP001515500">
    <property type="component" value="Unplaced"/>
</dbReference>
<dbReference type="AlphaFoldDB" id="A0AB40AXZ9"/>
<accession>A0AB40AXZ9</accession>
<dbReference type="RefSeq" id="XP_039119418.1">
    <property type="nucleotide sequence ID" value="XM_039263484.1"/>
</dbReference>
<evidence type="ECO:0000313" key="2">
    <source>
        <dbReference type="RefSeq" id="XP_039119418.1"/>
    </source>
</evidence>
<organism evidence="1 2">
    <name type="scientific">Dioscorea cayennensis subsp. rotundata</name>
    <name type="common">White Guinea yam</name>
    <name type="synonym">Dioscorea rotundata</name>
    <dbReference type="NCBI Taxonomy" id="55577"/>
    <lineage>
        <taxon>Eukaryota</taxon>
        <taxon>Viridiplantae</taxon>
        <taxon>Streptophyta</taxon>
        <taxon>Embryophyta</taxon>
        <taxon>Tracheophyta</taxon>
        <taxon>Spermatophyta</taxon>
        <taxon>Magnoliopsida</taxon>
        <taxon>Liliopsida</taxon>
        <taxon>Dioscoreales</taxon>
        <taxon>Dioscoreaceae</taxon>
        <taxon>Dioscorea</taxon>
    </lineage>
</organism>
<gene>
    <name evidence="2" type="primary">LOC120255724</name>
</gene>
<sequence length="117" mass="13373">MATAPPLETPSSDVFSLRIVYMDYYMAAPIPDLDFSKGSRVSFSYKNSWFHSCWSEGMHARPWAATLCVLAWCSLHAVSIMDVLWQTKALLFDLHSNVDMKDQWGEFSYPNQSKVGR</sequence>
<proteinExistence type="predicted"/>
<protein>
    <submittedName>
        <fullName evidence="2">Uncharacterized protein LOC120255724 isoform X1</fullName>
    </submittedName>
</protein>
<dbReference type="GeneID" id="120255724"/>